<dbReference type="InterPro" id="IPR006577">
    <property type="entry name" value="UAS"/>
</dbReference>
<accession>A0A9N9DV38</accession>
<dbReference type="InterPro" id="IPR050730">
    <property type="entry name" value="UBX_domain-protein"/>
</dbReference>
<evidence type="ECO:0000259" key="2">
    <source>
        <dbReference type="SMART" id="SM00594"/>
    </source>
</evidence>
<dbReference type="GO" id="GO:0043130">
    <property type="term" value="F:ubiquitin binding"/>
    <property type="evidence" value="ECO:0007669"/>
    <property type="project" value="TreeGrafter"/>
</dbReference>
<feature type="compositionally biased region" description="Basic and acidic residues" evidence="1">
    <location>
        <begin position="223"/>
        <end position="252"/>
    </location>
</feature>
<evidence type="ECO:0000313" key="3">
    <source>
        <dbReference type="EMBL" id="CAG8654469.1"/>
    </source>
</evidence>
<feature type="domain" description="UAS" evidence="2">
    <location>
        <begin position="51"/>
        <end position="182"/>
    </location>
</feature>
<protein>
    <submittedName>
        <fullName evidence="3">11074_t:CDS:1</fullName>
    </submittedName>
</protein>
<dbReference type="PANTHER" id="PTHR23322">
    <property type="entry name" value="FAS-ASSOCIATED PROTEIN"/>
    <property type="match status" value="1"/>
</dbReference>
<comment type="caution">
    <text evidence="3">The sequence shown here is derived from an EMBL/GenBank/DDBJ whole genome shotgun (WGS) entry which is preliminary data.</text>
</comment>
<dbReference type="GO" id="GO:0036503">
    <property type="term" value="P:ERAD pathway"/>
    <property type="evidence" value="ECO:0007669"/>
    <property type="project" value="TreeGrafter"/>
</dbReference>
<dbReference type="EMBL" id="CAJVPS010009946">
    <property type="protein sequence ID" value="CAG8654469.1"/>
    <property type="molecule type" value="Genomic_DNA"/>
</dbReference>
<dbReference type="SMART" id="SM00594">
    <property type="entry name" value="UAS"/>
    <property type="match status" value="1"/>
</dbReference>
<proteinExistence type="predicted"/>
<dbReference type="Pfam" id="PF21021">
    <property type="entry name" value="FAF1"/>
    <property type="match status" value="1"/>
</dbReference>
<evidence type="ECO:0000313" key="4">
    <source>
        <dbReference type="Proteomes" id="UP000789508"/>
    </source>
</evidence>
<reference evidence="3" key="1">
    <citation type="submission" date="2021-06" db="EMBL/GenBank/DDBJ databases">
        <authorList>
            <person name="Kallberg Y."/>
            <person name="Tangrot J."/>
            <person name="Rosling A."/>
        </authorList>
    </citation>
    <scope>NUCLEOTIDE SEQUENCE</scope>
    <source>
        <strain evidence="3">FL130A</strain>
    </source>
</reference>
<organism evidence="3 4">
    <name type="scientific">Ambispora leptoticha</name>
    <dbReference type="NCBI Taxonomy" id="144679"/>
    <lineage>
        <taxon>Eukaryota</taxon>
        <taxon>Fungi</taxon>
        <taxon>Fungi incertae sedis</taxon>
        <taxon>Mucoromycota</taxon>
        <taxon>Glomeromycotina</taxon>
        <taxon>Glomeromycetes</taxon>
        <taxon>Archaeosporales</taxon>
        <taxon>Ambisporaceae</taxon>
        <taxon>Ambispora</taxon>
    </lineage>
</organism>
<dbReference type="GO" id="GO:0005783">
    <property type="term" value="C:endoplasmic reticulum"/>
    <property type="evidence" value="ECO:0007669"/>
    <property type="project" value="TreeGrafter"/>
</dbReference>
<dbReference type="InterPro" id="IPR036249">
    <property type="entry name" value="Thioredoxin-like_sf"/>
</dbReference>
<dbReference type="InterPro" id="IPR049483">
    <property type="entry name" value="FAF1_2-like_UAS"/>
</dbReference>
<evidence type="ECO:0000256" key="1">
    <source>
        <dbReference type="SAM" id="MobiDB-lite"/>
    </source>
</evidence>
<dbReference type="Gene3D" id="3.40.30.10">
    <property type="entry name" value="Glutaredoxin"/>
    <property type="match status" value="1"/>
</dbReference>
<keyword evidence="4" id="KW-1185">Reference proteome</keyword>
<gene>
    <name evidence="3" type="ORF">ALEPTO_LOCUS10127</name>
</gene>
<dbReference type="SUPFAM" id="SSF52833">
    <property type="entry name" value="Thioredoxin-like"/>
    <property type="match status" value="1"/>
</dbReference>
<dbReference type="Proteomes" id="UP000789508">
    <property type="component" value="Unassembled WGS sequence"/>
</dbReference>
<dbReference type="OrthoDB" id="1026733at2759"/>
<feature type="region of interest" description="Disordered" evidence="1">
    <location>
        <begin position="220"/>
        <end position="252"/>
    </location>
</feature>
<sequence length="312" mass="36274">MVLYELVAACVNLVRFIITAILYPFTSQAAITNAQSQRRLRNQDPRAAAIQFKREFEEKYGTAHPDFFEGSYSQALEHAKRELQFLMVILQTDEHDYTIRFNNETLTSQDLIQFLRENNILVWAGNIRDKEAYLVNNKLEATTYPFVSIIVLQTSNGNNGKMVPVDRIEGLSTPTILIERLTNQINQHNPGLQRIRHERAERDAARQIREQQDTAYRMSLQADQEKERKAREAAEAERMKREQKKKREEERKNLAAKKELWRRWALSQLPAEPAHNQNVTRLGFKLPDGRRSGLWPSAQLLVEGNVDESEEE</sequence>
<dbReference type="AlphaFoldDB" id="A0A9N9DV38"/>
<dbReference type="PANTHER" id="PTHR23322:SF1">
    <property type="entry name" value="FAS-ASSOCIATED FACTOR 2"/>
    <property type="match status" value="1"/>
</dbReference>
<name>A0A9N9DV38_9GLOM</name>